<reference evidence="4" key="1">
    <citation type="submission" date="2023-06" db="EMBL/GenBank/DDBJ databases">
        <title>Genomic of Agaribacillus aureum.</title>
        <authorList>
            <person name="Wang G."/>
        </authorList>
    </citation>
    <scope>NUCLEOTIDE SEQUENCE</scope>
    <source>
        <strain evidence="4">BMA12</strain>
    </source>
</reference>
<dbReference type="EMBL" id="JAUJEB010000007">
    <property type="protein sequence ID" value="MDN5215830.1"/>
    <property type="molecule type" value="Genomic_DNA"/>
</dbReference>
<name>A0ABT8LDG8_9BACT</name>
<dbReference type="Gene3D" id="3.40.630.30">
    <property type="match status" value="1"/>
</dbReference>
<evidence type="ECO:0000313" key="4">
    <source>
        <dbReference type="EMBL" id="MDN5215830.1"/>
    </source>
</evidence>
<proteinExistence type="predicted"/>
<comment type="caution">
    <text evidence="4">The sequence shown here is derived from an EMBL/GenBank/DDBJ whole genome shotgun (WGS) entry which is preliminary data.</text>
</comment>
<accession>A0ABT8LDG8</accession>
<dbReference type="CDD" id="cd04301">
    <property type="entry name" value="NAT_SF"/>
    <property type="match status" value="1"/>
</dbReference>
<organism evidence="4 5">
    <name type="scientific">Agaribacillus aureus</name>
    <dbReference type="NCBI Taxonomy" id="3051825"/>
    <lineage>
        <taxon>Bacteria</taxon>
        <taxon>Pseudomonadati</taxon>
        <taxon>Bacteroidota</taxon>
        <taxon>Cytophagia</taxon>
        <taxon>Cytophagales</taxon>
        <taxon>Splendidivirgaceae</taxon>
        <taxon>Agaribacillus</taxon>
    </lineage>
</organism>
<dbReference type="Proteomes" id="UP001172083">
    <property type="component" value="Unassembled WGS sequence"/>
</dbReference>
<keyword evidence="5" id="KW-1185">Reference proteome</keyword>
<evidence type="ECO:0000256" key="2">
    <source>
        <dbReference type="ARBA" id="ARBA00023315"/>
    </source>
</evidence>
<sequence length="161" mass="18816">MKDILIEKLGEKDIDKFIEVIRLFEDVFEMKNFSLPETSHLQNLLKKESFFAFVASDNEKVVGGLTVYVLDQYYSVKPLAYIFDLAVDTKYQRQGIGRKLIAAVNNYCHEKGFEEVFVQADKVDDYAIDFYRSTRPTEEEQVVHFYYMLNGDTTSRNHKAQ</sequence>
<evidence type="ECO:0000259" key="3">
    <source>
        <dbReference type="PROSITE" id="PS51186"/>
    </source>
</evidence>
<feature type="domain" description="N-acetyltransferase" evidence="3">
    <location>
        <begin position="4"/>
        <end position="152"/>
    </location>
</feature>
<dbReference type="SUPFAM" id="SSF55729">
    <property type="entry name" value="Acyl-CoA N-acyltransferases (Nat)"/>
    <property type="match status" value="1"/>
</dbReference>
<evidence type="ECO:0000256" key="1">
    <source>
        <dbReference type="ARBA" id="ARBA00022679"/>
    </source>
</evidence>
<dbReference type="InterPro" id="IPR016181">
    <property type="entry name" value="Acyl_CoA_acyltransferase"/>
</dbReference>
<dbReference type="RefSeq" id="WP_346761167.1">
    <property type="nucleotide sequence ID" value="NZ_JAUJEB010000007.1"/>
</dbReference>
<keyword evidence="2" id="KW-0012">Acyltransferase</keyword>
<dbReference type="PANTHER" id="PTHR42919">
    <property type="entry name" value="N-ALPHA-ACETYLTRANSFERASE"/>
    <property type="match status" value="1"/>
</dbReference>
<dbReference type="Pfam" id="PF00583">
    <property type="entry name" value="Acetyltransf_1"/>
    <property type="match status" value="1"/>
</dbReference>
<evidence type="ECO:0000313" key="5">
    <source>
        <dbReference type="Proteomes" id="UP001172083"/>
    </source>
</evidence>
<dbReference type="PROSITE" id="PS51186">
    <property type="entry name" value="GNAT"/>
    <property type="match status" value="1"/>
</dbReference>
<dbReference type="InterPro" id="IPR051556">
    <property type="entry name" value="N-term/lysine_N-AcTrnsfr"/>
</dbReference>
<keyword evidence="1" id="KW-0808">Transferase</keyword>
<dbReference type="PANTHER" id="PTHR42919:SF8">
    <property type="entry name" value="N-ALPHA-ACETYLTRANSFERASE 50"/>
    <property type="match status" value="1"/>
</dbReference>
<dbReference type="InterPro" id="IPR000182">
    <property type="entry name" value="GNAT_dom"/>
</dbReference>
<protein>
    <submittedName>
        <fullName evidence="4">GNAT family N-acetyltransferase</fullName>
    </submittedName>
</protein>
<gene>
    <name evidence="4" type="ORF">QQ020_27375</name>
</gene>